<evidence type="ECO:0000313" key="2">
    <source>
        <dbReference type="Proteomes" id="UP000012112"/>
    </source>
</evidence>
<dbReference type="AlphaFoldDB" id="M6VE56"/>
<organism evidence="1 2">
    <name type="scientific">Leptospira noguchii</name>
    <dbReference type="NCBI Taxonomy" id="28182"/>
    <lineage>
        <taxon>Bacteria</taxon>
        <taxon>Pseudomonadati</taxon>
        <taxon>Spirochaetota</taxon>
        <taxon>Spirochaetia</taxon>
        <taxon>Leptospirales</taxon>
        <taxon>Leptospiraceae</taxon>
        <taxon>Leptospira</taxon>
    </lineage>
</organism>
<gene>
    <name evidence="1" type="ORF">LEP1GSC172_1944</name>
</gene>
<name>M6VE56_9LEPT</name>
<protein>
    <submittedName>
        <fullName evidence="1">Uncharacterized protein</fullName>
    </submittedName>
</protein>
<accession>M6VE56</accession>
<reference evidence="1 2" key="1">
    <citation type="submission" date="2013-01" db="EMBL/GenBank/DDBJ databases">
        <authorList>
            <person name="Harkins D.M."/>
            <person name="Durkin A.S."/>
            <person name="Brinkac L.M."/>
            <person name="Haft D.H."/>
            <person name="Selengut J.D."/>
            <person name="Sanka R."/>
            <person name="DePew J."/>
            <person name="Purushe J."/>
            <person name="Matthias M.A."/>
            <person name="Vinetz J.M."/>
            <person name="Sutton G.G."/>
            <person name="Nierman W.C."/>
            <person name="Fouts D.E."/>
        </authorList>
    </citation>
    <scope>NUCLEOTIDE SEQUENCE [LARGE SCALE GENOMIC DNA]</scope>
    <source>
        <strain evidence="1 2">HAI1536</strain>
    </source>
</reference>
<proteinExistence type="predicted"/>
<sequence length="38" mass="4771">MNFYKAEFFRKKLDVGTHTFRKTFFHFLNSFTNFKNLF</sequence>
<comment type="caution">
    <text evidence="1">The sequence shown here is derived from an EMBL/GenBank/DDBJ whole genome shotgun (WGS) entry which is preliminary data.</text>
</comment>
<dbReference type="Proteomes" id="UP000012112">
    <property type="component" value="Unassembled WGS sequence"/>
</dbReference>
<evidence type="ECO:0000313" key="1">
    <source>
        <dbReference type="EMBL" id="EMO53336.1"/>
    </source>
</evidence>
<dbReference type="EMBL" id="AKWD02000043">
    <property type="protein sequence ID" value="EMO53336.1"/>
    <property type="molecule type" value="Genomic_DNA"/>
</dbReference>